<protein>
    <recommendedName>
        <fullName evidence="5">Parvalbumin</fullName>
    </recommendedName>
</protein>
<reference evidence="7" key="1">
    <citation type="submission" date="2023-07" db="EMBL/GenBank/DDBJ databases">
        <authorList>
            <person name="Stuckert A."/>
        </authorList>
    </citation>
    <scope>NUCLEOTIDE SEQUENCE</scope>
</reference>
<dbReference type="PANTHER" id="PTHR11653">
    <property type="entry name" value="PARVALBUMIN ALPHA"/>
    <property type="match status" value="1"/>
</dbReference>
<evidence type="ECO:0000256" key="3">
    <source>
        <dbReference type="ARBA" id="ARBA00022737"/>
    </source>
</evidence>
<dbReference type="CDD" id="cd16255">
    <property type="entry name" value="EFh_parvalbumin_beta"/>
    <property type="match status" value="1"/>
</dbReference>
<dbReference type="SUPFAM" id="SSF47473">
    <property type="entry name" value="EF-hand"/>
    <property type="match status" value="1"/>
</dbReference>
<sequence length="181" mass="19800">SITVPTAILVLDNSRFNMTLTDILSASDIAAALRECQAPESFNFKKFFQTCGLTKKTGAQVKEVFRILDNDQSGFIEEEELKFFLQRFEPSARELTNTETREFVSAADHDGDGKIGAEAVKKKIKGLSVGVYCSAGSQRVSAQQYISAECAFTHVHPAELDAGINGHPLRHGPDLTLCDSD</sequence>
<keyword evidence="4 5" id="KW-0106">Calcium</keyword>
<evidence type="ECO:0000256" key="4">
    <source>
        <dbReference type="ARBA" id="ARBA00022837"/>
    </source>
</evidence>
<dbReference type="EMBL" id="CAUEEQ010078791">
    <property type="protein sequence ID" value="CAJ0967994.1"/>
    <property type="molecule type" value="Genomic_DNA"/>
</dbReference>
<evidence type="ECO:0000313" key="7">
    <source>
        <dbReference type="EMBL" id="CAJ0967994.1"/>
    </source>
</evidence>
<dbReference type="InterPro" id="IPR018247">
    <property type="entry name" value="EF_Hand_1_Ca_BS"/>
</dbReference>
<evidence type="ECO:0000259" key="6">
    <source>
        <dbReference type="PROSITE" id="PS50222"/>
    </source>
</evidence>
<dbReference type="PRINTS" id="PR01697">
    <property type="entry name" value="PARVALBUMIN"/>
</dbReference>
<comment type="function">
    <text evidence="5">In muscle, parvalbumin is thought to be involved in relaxation after contraction. It binds two calcium ions.</text>
</comment>
<dbReference type="PROSITE" id="PS50222">
    <property type="entry name" value="EF_HAND_2"/>
    <property type="match status" value="1"/>
</dbReference>
<name>A0ABN9MMJ5_9NEOB</name>
<dbReference type="PROSITE" id="PS00018">
    <property type="entry name" value="EF_HAND_1"/>
    <property type="match status" value="1"/>
</dbReference>
<dbReference type="Gene3D" id="1.10.238.10">
    <property type="entry name" value="EF-hand"/>
    <property type="match status" value="1"/>
</dbReference>
<dbReference type="SMART" id="SM00054">
    <property type="entry name" value="EFh"/>
    <property type="match status" value="2"/>
</dbReference>
<dbReference type="Proteomes" id="UP001176940">
    <property type="component" value="Unassembled WGS sequence"/>
</dbReference>
<keyword evidence="8" id="KW-1185">Reference proteome</keyword>
<dbReference type="Pfam" id="PF13499">
    <property type="entry name" value="EF-hand_7"/>
    <property type="match status" value="1"/>
</dbReference>
<keyword evidence="3" id="KW-0677">Repeat</keyword>
<comment type="similarity">
    <text evidence="1 5">Belongs to the parvalbumin family.</text>
</comment>
<feature type="non-terminal residue" evidence="7">
    <location>
        <position position="1"/>
    </location>
</feature>
<keyword evidence="2 5" id="KW-0479">Metal-binding</keyword>
<dbReference type="InterPro" id="IPR011992">
    <property type="entry name" value="EF-hand-dom_pair"/>
</dbReference>
<proteinExistence type="inferred from homology"/>
<dbReference type="PANTHER" id="PTHR11653:SF4">
    <property type="entry name" value="ONCOMODULIN-2-RELATED"/>
    <property type="match status" value="1"/>
</dbReference>
<accession>A0ABN9MMJ5</accession>
<comment type="caution">
    <text evidence="7">The sequence shown here is derived from an EMBL/GenBank/DDBJ whole genome shotgun (WGS) entry which is preliminary data.</text>
</comment>
<evidence type="ECO:0000256" key="2">
    <source>
        <dbReference type="ARBA" id="ARBA00022723"/>
    </source>
</evidence>
<evidence type="ECO:0000313" key="8">
    <source>
        <dbReference type="Proteomes" id="UP001176940"/>
    </source>
</evidence>
<dbReference type="InterPro" id="IPR008080">
    <property type="entry name" value="Parvalbumin"/>
</dbReference>
<dbReference type="InterPro" id="IPR002048">
    <property type="entry name" value="EF_hand_dom"/>
</dbReference>
<feature type="domain" description="EF-hand" evidence="6">
    <location>
        <begin position="56"/>
        <end position="91"/>
    </location>
</feature>
<gene>
    <name evidence="7" type="ORF">RIMI_LOCUS22679861</name>
</gene>
<evidence type="ECO:0000256" key="5">
    <source>
        <dbReference type="RuleBase" id="RU368048"/>
    </source>
</evidence>
<evidence type="ECO:0000256" key="1">
    <source>
        <dbReference type="ARBA" id="ARBA00009753"/>
    </source>
</evidence>
<organism evidence="7 8">
    <name type="scientific">Ranitomeya imitator</name>
    <name type="common">mimic poison frog</name>
    <dbReference type="NCBI Taxonomy" id="111125"/>
    <lineage>
        <taxon>Eukaryota</taxon>
        <taxon>Metazoa</taxon>
        <taxon>Chordata</taxon>
        <taxon>Craniata</taxon>
        <taxon>Vertebrata</taxon>
        <taxon>Euteleostomi</taxon>
        <taxon>Amphibia</taxon>
        <taxon>Batrachia</taxon>
        <taxon>Anura</taxon>
        <taxon>Neobatrachia</taxon>
        <taxon>Hyloidea</taxon>
        <taxon>Dendrobatidae</taxon>
        <taxon>Dendrobatinae</taxon>
        <taxon>Ranitomeya</taxon>
    </lineage>
</organism>